<keyword evidence="1" id="KW-1185">Reference proteome</keyword>
<accession>A0A0K0FEF2</accession>
<organism evidence="1 2">
    <name type="scientific">Strongyloides venezuelensis</name>
    <name type="common">Threadworm</name>
    <dbReference type="NCBI Taxonomy" id="75913"/>
    <lineage>
        <taxon>Eukaryota</taxon>
        <taxon>Metazoa</taxon>
        <taxon>Ecdysozoa</taxon>
        <taxon>Nematoda</taxon>
        <taxon>Chromadorea</taxon>
        <taxon>Rhabditida</taxon>
        <taxon>Tylenchina</taxon>
        <taxon>Panagrolaimomorpha</taxon>
        <taxon>Strongyloidoidea</taxon>
        <taxon>Strongyloididae</taxon>
        <taxon>Strongyloides</taxon>
    </lineage>
</organism>
<dbReference type="WBParaSite" id="SVE_0723200.2">
    <property type="protein sequence ID" value="SVE_0723200.2"/>
    <property type="gene ID" value="SVE_0723200"/>
</dbReference>
<reference evidence="2" key="2">
    <citation type="submission" date="2015-08" db="UniProtKB">
        <authorList>
            <consortium name="WormBaseParasite"/>
        </authorList>
    </citation>
    <scope>IDENTIFICATION</scope>
</reference>
<reference evidence="1" key="1">
    <citation type="submission" date="2014-07" db="EMBL/GenBank/DDBJ databases">
        <authorList>
            <person name="Martin A.A"/>
            <person name="De Silva N."/>
        </authorList>
    </citation>
    <scope>NUCLEOTIDE SEQUENCE</scope>
</reference>
<evidence type="ECO:0000313" key="2">
    <source>
        <dbReference type="WBParaSite" id="SVE_0723200.2"/>
    </source>
</evidence>
<proteinExistence type="predicted"/>
<sequence length="198" mass="22409">MFVDFLSKNNLTGSDLWVEFDLIKYFTSFGEYLRVRKFRLDNDIIIDVSIILFAEKNIFLHNQPNKTVIFATQSSLRILSNSNTWIADGTFKSSVTGNTQLYSISGITNEENEKCCVSCCGIFHANINCFGNRFSENANNFNDSCANGNYQCTGWMAALKHVNVKQLNIENKNDENICDSNRDADSMFKTVTLINVST</sequence>
<dbReference type="AlphaFoldDB" id="A0A0K0FEF2"/>
<protein>
    <submittedName>
        <fullName evidence="2">Recep_L_domain domain-containing protein</fullName>
    </submittedName>
</protein>
<dbReference type="Proteomes" id="UP000035680">
    <property type="component" value="Unassembled WGS sequence"/>
</dbReference>
<evidence type="ECO:0000313" key="1">
    <source>
        <dbReference type="Proteomes" id="UP000035680"/>
    </source>
</evidence>
<name>A0A0K0FEF2_STRVS</name>